<dbReference type="InterPro" id="IPR028362">
    <property type="entry name" value="AlgI"/>
</dbReference>
<keyword evidence="5 13" id="KW-1003">Cell membrane</keyword>
<organism evidence="15 16">
    <name type="scientific">Devosia insulae DS-56</name>
    <dbReference type="NCBI Taxonomy" id="1116389"/>
    <lineage>
        <taxon>Bacteria</taxon>
        <taxon>Pseudomonadati</taxon>
        <taxon>Pseudomonadota</taxon>
        <taxon>Alphaproteobacteria</taxon>
        <taxon>Hyphomicrobiales</taxon>
        <taxon>Devosiaceae</taxon>
        <taxon>Devosia</taxon>
    </lineage>
</organism>
<dbReference type="PANTHER" id="PTHR13285:SF23">
    <property type="entry name" value="TEICHOIC ACID D-ALANYLTRANSFERASE"/>
    <property type="match status" value="1"/>
</dbReference>
<keyword evidence="7 14" id="KW-0812">Transmembrane</keyword>
<dbReference type="InterPro" id="IPR024194">
    <property type="entry name" value="Ac/AlaTfrase_AlgI/DltB"/>
</dbReference>
<dbReference type="RefSeq" id="WP_069909310.1">
    <property type="nucleotide sequence ID" value="NZ_LAJE02000156.1"/>
</dbReference>
<evidence type="ECO:0000256" key="13">
    <source>
        <dbReference type="PIRNR" id="PIRNR016636"/>
    </source>
</evidence>
<comment type="pathway">
    <text evidence="2">Glycan biosynthesis; alginate biosynthesis.</text>
</comment>
<protein>
    <recommendedName>
        <fullName evidence="4">Probable alginate O-acetylase AlgI</fullName>
    </recommendedName>
    <alternativeName>
        <fullName evidence="12">Alginate biosynthesis protein AlgI</fullName>
    </alternativeName>
</protein>
<evidence type="ECO:0000256" key="11">
    <source>
        <dbReference type="ARBA" id="ARBA00023315"/>
    </source>
</evidence>
<dbReference type="EMBL" id="LAJE02000156">
    <property type="protein sequence ID" value="OEO31503.1"/>
    <property type="molecule type" value="Genomic_DNA"/>
</dbReference>
<evidence type="ECO:0000256" key="4">
    <source>
        <dbReference type="ARBA" id="ARBA00016084"/>
    </source>
</evidence>
<keyword evidence="11 13" id="KW-0012">Acyltransferase</keyword>
<dbReference type="Proteomes" id="UP000095463">
    <property type="component" value="Unassembled WGS sequence"/>
</dbReference>
<evidence type="ECO:0000313" key="15">
    <source>
        <dbReference type="EMBL" id="OEO31503.1"/>
    </source>
</evidence>
<dbReference type="GO" id="GO:0016746">
    <property type="term" value="F:acyltransferase activity"/>
    <property type="evidence" value="ECO:0007669"/>
    <property type="project" value="UniProtKB-KW"/>
</dbReference>
<keyword evidence="6 13" id="KW-0808">Transferase</keyword>
<feature type="transmembrane region" description="Helical" evidence="14">
    <location>
        <begin position="43"/>
        <end position="64"/>
    </location>
</feature>
<evidence type="ECO:0000256" key="6">
    <source>
        <dbReference type="ARBA" id="ARBA00022679"/>
    </source>
</evidence>
<sequence length="476" mass="54115">MVFSSETFLFLFLPIFLAAYYLTPPKWRNLTLLIESYLFYGWWRFDFLMLLCANTLWAYVFSILVEKYQGTPKAKLFVAIGVTGHLLVLGVFKYLNFFVDSFASLWGTTPDALGIHWQLLLPIGISFYVFHSISYLVDVYRGDAKVSRNIIDFAAFLALFPQLVAGPILRYKDLAPQFEHREHSWELFNAGWQRFLIGLSMKVLIADPVAPLADAMFSAPNPTVVESWLGALAYSMQLYFDFAGYSAMAIGLALMIGFRFAENFNMPYISRSITEFWRRWHISLSTWLRTYLYISLGGNRKGTVRTYVNLFLVMLLGGLWHGAAFTFILWGVWHGGILVVERLTGYDKTAQNYWWSLPLCFVAVVLGWVMFRAPDVGQAFQMYAGMFGFNGIGIRPEVAWMVSREAMTMLAIAIAITIAEPKMRHLWEPQITVNADGTASAAATSLVKAGALSALAIFCLMRLAEQTYSPFLYFQF</sequence>
<gene>
    <name evidence="15" type="ORF">VW23_015895</name>
</gene>
<dbReference type="Pfam" id="PF03062">
    <property type="entry name" value="MBOAT"/>
    <property type="match status" value="1"/>
</dbReference>
<dbReference type="AlphaFoldDB" id="A0A1E5XSF7"/>
<evidence type="ECO:0000256" key="2">
    <source>
        <dbReference type="ARBA" id="ARBA00005182"/>
    </source>
</evidence>
<feature type="transmembrane region" description="Helical" evidence="14">
    <location>
        <begin position="242"/>
        <end position="261"/>
    </location>
</feature>
<evidence type="ECO:0000256" key="10">
    <source>
        <dbReference type="ARBA" id="ARBA00023136"/>
    </source>
</evidence>
<name>A0A1E5XSF7_9HYPH</name>
<evidence type="ECO:0000256" key="12">
    <source>
        <dbReference type="ARBA" id="ARBA00031030"/>
    </source>
</evidence>
<keyword evidence="10 13" id="KW-0472">Membrane</keyword>
<evidence type="ECO:0000256" key="8">
    <source>
        <dbReference type="ARBA" id="ARBA00022841"/>
    </source>
</evidence>
<dbReference type="OrthoDB" id="139172at2"/>
<dbReference type="PANTHER" id="PTHR13285">
    <property type="entry name" value="ACYLTRANSFERASE"/>
    <property type="match status" value="1"/>
</dbReference>
<feature type="transmembrane region" description="Helical" evidence="14">
    <location>
        <begin position="76"/>
        <end position="95"/>
    </location>
</feature>
<feature type="transmembrane region" description="Helical" evidence="14">
    <location>
        <begin position="115"/>
        <end position="137"/>
    </location>
</feature>
<reference evidence="15 16" key="1">
    <citation type="journal article" date="2015" name="Genome Announc.">
        <title>Genome Assemblies of Three Soil-Associated Devosia species: D. insulae, D. limi, and D. soli.</title>
        <authorList>
            <person name="Hassan Y.I."/>
            <person name="Lepp D."/>
            <person name="Zhou T."/>
        </authorList>
    </citation>
    <scope>NUCLEOTIDE SEQUENCE [LARGE SCALE GENOMIC DNA]</scope>
    <source>
        <strain evidence="15 16">DS-56</strain>
    </source>
</reference>
<evidence type="ECO:0000256" key="1">
    <source>
        <dbReference type="ARBA" id="ARBA00004651"/>
    </source>
</evidence>
<dbReference type="GO" id="GO:0042121">
    <property type="term" value="P:alginic acid biosynthetic process"/>
    <property type="evidence" value="ECO:0007669"/>
    <property type="project" value="UniProtKB-KW"/>
</dbReference>
<dbReference type="InterPro" id="IPR051085">
    <property type="entry name" value="MB_O-acyltransferase"/>
</dbReference>
<evidence type="ECO:0000256" key="7">
    <source>
        <dbReference type="ARBA" id="ARBA00022692"/>
    </source>
</evidence>
<comment type="similarity">
    <text evidence="3 13">Belongs to the membrane-bound acyltransferase family.</text>
</comment>
<dbReference type="GO" id="GO:0005886">
    <property type="term" value="C:plasma membrane"/>
    <property type="evidence" value="ECO:0007669"/>
    <property type="project" value="UniProtKB-SubCell"/>
</dbReference>
<evidence type="ECO:0000313" key="16">
    <source>
        <dbReference type="Proteomes" id="UP000095463"/>
    </source>
</evidence>
<evidence type="ECO:0000256" key="14">
    <source>
        <dbReference type="SAM" id="Phobius"/>
    </source>
</evidence>
<accession>A0A1E5XSF7</accession>
<comment type="subcellular location">
    <subcellularLocation>
        <location evidence="1">Cell membrane</location>
        <topology evidence="1">Multi-pass membrane protein</topology>
    </subcellularLocation>
</comment>
<dbReference type="InterPro" id="IPR004299">
    <property type="entry name" value="MBOAT_fam"/>
</dbReference>
<keyword evidence="16" id="KW-1185">Reference proteome</keyword>
<keyword evidence="8" id="KW-0016">Alginate biosynthesis</keyword>
<feature type="transmembrane region" description="Helical" evidence="14">
    <location>
        <begin position="310"/>
        <end position="333"/>
    </location>
</feature>
<keyword evidence="9 14" id="KW-1133">Transmembrane helix</keyword>
<feature type="transmembrane region" description="Helical" evidence="14">
    <location>
        <begin position="353"/>
        <end position="371"/>
    </location>
</feature>
<feature type="transmembrane region" description="Helical" evidence="14">
    <location>
        <begin position="7"/>
        <end position="23"/>
    </location>
</feature>
<dbReference type="PIRSF" id="PIRSF500217">
    <property type="entry name" value="AlgI"/>
    <property type="match status" value="1"/>
</dbReference>
<feature type="transmembrane region" description="Helical" evidence="14">
    <location>
        <begin position="149"/>
        <end position="169"/>
    </location>
</feature>
<evidence type="ECO:0000256" key="5">
    <source>
        <dbReference type="ARBA" id="ARBA00022475"/>
    </source>
</evidence>
<evidence type="ECO:0000256" key="9">
    <source>
        <dbReference type="ARBA" id="ARBA00022989"/>
    </source>
</evidence>
<comment type="caution">
    <text evidence="15">The sequence shown here is derived from an EMBL/GenBank/DDBJ whole genome shotgun (WGS) entry which is preliminary data.</text>
</comment>
<evidence type="ECO:0000256" key="3">
    <source>
        <dbReference type="ARBA" id="ARBA00010323"/>
    </source>
</evidence>
<dbReference type="PIRSF" id="PIRSF016636">
    <property type="entry name" value="AlgI_DltB"/>
    <property type="match status" value="1"/>
</dbReference>
<proteinExistence type="inferred from homology"/>